<evidence type="ECO:0000313" key="3">
    <source>
        <dbReference type="Proteomes" id="UP000192596"/>
    </source>
</evidence>
<keyword evidence="3" id="KW-1185">Reference proteome</keyword>
<dbReference type="PANTHER" id="PTHR38048">
    <property type="entry name" value="EXPRESSED PROTEIN"/>
    <property type="match status" value="1"/>
</dbReference>
<name>A0A1V8SJ17_9PEZI</name>
<gene>
    <name evidence="2" type="ORF">B0A48_14898</name>
</gene>
<reference evidence="3" key="1">
    <citation type="submission" date="2017-03" db="EMBL/GenBank/DDBJ databases">
        <title>Genomes of endolithic fungi from Antarctica.</title>
        <authorList>
            <person name="Coleine C."/>
            <person name="Masonjones S."/>
            <person name="Stajich J.E."/>
        </authorList>
    </citation>
    <scope>NUCLEOTIDE SEQUENCE [LARGE SCALE GENOMIC DNA]</scope>
    <source>
        <strain evidence="3">CCFEE 5527</strain>
    </source>
</reference>
<proteinExistence type="predicted"/>
<protein>
    <recommendedName>
        <fullName evidence="1">Hemerythrin-like domain-containing protein</fullName>
    </recommendedName>
</protein>
<dbReference type="InParanoid" id="A0A1V8SJ17"/>
<organism evidence="2 3">
    <name type="scientific">Cryoendolithus antarcticus</name>
    <dbReference type="NCBI Taxonomy" id="1507870"/>
    <lineage>
        <taxon>Eukaryota</taxon>
        <taxon>Fungi</taxon>
        <taxon>Dikarya</taxon>
        <taxon>Ascomycota</taxon>
        <taxon>Pezizomycotina</taxon>
        <taxon>Dothideomycetes</taxon>
        <taxon>Dothideomycetidae</taxon>
        <taxon>Cladosporiales</taxon>
        <taxon>Cladosporiaceae</taxon>
        <taxon>Cryoendolithus</taxon>
    </lineage>
</organism>
<comment type="caution">
    <text evidence="2">The sequence shown here is derived from an EMBL/GenBank/DDBJ whole genome shotgun (WGS) entry which is preliminary data.</text>
</comment>
<dbReference type="PANTHER" id="PTHR38048:SF2">
    <property type="entry name" value="HEMERYTHRIN-LIKE DOMAIN-CONTAINING PROTEIN"/>
    <property type="match status" value="1"/>
</dbReference>
<dbReference type="AlphaFoldDB" id="A0A1V8SJ17"/>
<evidence type="ECO:0000313" key="2">
    <source>
        <dbReference type="EMBL" id="OQN99037.1"/>
    </source>
</evidence>
<accession>A0A1V8SJ17</accession>
<dbReference type="CDD" id="cd12108">
    <property type="entry name" value="Hr-like"/>
    <property type="match status" value="1"/>
</dbReference>
<dbReference type="EMBL" id="NAJO01000042">
    <property type="protein sequence ID" value="OQN99037.1"/>
    <property type="molecule type" value="Genomic_DNA"/>
</dbReference>
<evidence type="ECO:0000259" key="1">
    <source>
        <dbReference type="Pfam" id="PF01814"/>
    </source>
</evidence>
<dbReference type="Proteomes" id="UP000192596">
    <property type="component" value="Unassembled WGS sequence"/>
</dbReference>
<dbReference type="OrthoDB" id="58416at2759"/>
<dbReference type="Gene3D" id="1.20.120.520">
    <property type="entry name" value="nmb1532 protein domain like"/>
    <property type="match status" value="1"/>
</dbReference>
<sequence length="254" mass="28912">MASKRIWADKPLQLITTTSFSHDSSHAAYYVATQMALAHNGILRGLNSIYLQAPNILLADAKAKQDFLSYMQCWSESMHHHHDCEETIFFPDIERITGVKGLMQQNVEQHRAFTPGFDAFQEYARACKPQDFDGQKVKSLIDAFAKPLSQHLYDEIDTLRALDKYDSAKVKGAYKKLEKALMATDNYRIAPLVFGTADRNYEGGMHDFPSVPLFVPYIIHYIFGIPHRGAWRYNPCTIWRDRRELAFGGSVAAS</sequence>
<dbReference type="Pfam" id="PF01814">
    <property type="entry name" value="Hemerythrin"/>
    <property type="match status" value="1"/>
</dbReference>
<dbReference type="InterPro" id="IPR012312">
    <property type="entry name" value="Hemerythrin-like"/>
</dbReference>
<feature type="domain" description="Hemerythrin-like" evidence="1">
    <location>
        <begin position="35"/>
        <end position="157"/>
    </location>
</feature>
<dbReference type="InterPro" id="IPR053206">
    <property type="entry name" value="Dimeric_xanthone_biosynth"/>
</dbReference>
<dbReference type="STRING" id="1507870.A0A1V8SJ17"/>